<name>A0ACC2SCD5_9FUNG</name>
<gene>
    <name evidence="1" type="ORF">DSO57_1037535</name>
</gene>
<reference evidence="1" key="1">
    <citation type="submission" date="2022-04" db="EMBL/GenBank/DDBJ databases">
        <title>Genome of the entomopathogenic fungus Entomophthora muscae.</title>
        <authorList>
            <person name="Elya C."/>
            <person name="Lovett B.R."/>
            <person name="Lee E."/>
            <person name="Macias A.M."/>
            <person name="Hajek A.E."/>
            <person name="De Bivort B.L."/>
            <person name="Kasson M.T."/>
            <person name="De Fine Licht H.H."/>
            <person name="Stajich J.E."/>
        </authorList>
    </citation>
    <scope>NUCLEOTIDE SEQUENCE</scope>
    <source>
        <strain evidence="1">Berkeley</strain>
    </source>
</reference>
<evidence type="ECO:0000313" key="1">
    <source>
        <dbReference type="EMBL" id="KAJ9059822.1"/>
    </source>
</evidence>
<dbReference type="EMBL" id="QTSX02005378">
    <property type="protein sequence ID" value="KAJ9059822.1"/>
    <property type="molecule type" value="Genomic_DNA"/>
</dbReference>
<comment type="caution">
    <text evidence="1">The sequence shown here is derived from an EMBL/GenBank/DDBJ whole genome shotgun (WGS) entry which is preliminary data.</text>
</comment>
<feature type="non-terminal residue" evidence="1">
    <location>
        <position position="245"/>
    </location>
</feature>
<keyword evidence="2" id="KW-1185">Reference proteome</keyword>
<dbReference type="Proteomes" id="UP001165960">
    <property type="component" value="Unassembled WGS sequence"/>
</dbReference>
<proteinExistence type="predicted"/>
<protein>
    <submittedName>
        <fullName evidence="1">Uncharacterized protein</fullName>
    </submittedName>
</protein>
<accession>A0ACC2SCD5</accession>
<sequence>MSSHNSNPDQDLQFKHHHDAPKLDYTPERPDFHEPNACLPGINTAFYICCNNVYSTHYMALDHWMDNHFLPFNGTINTVTPHGHLPSSYYPPNPCKSEDDLLDFRPTPHTRPPNEFENPYVAVLAIAYDFLEAIVSKSEEYYLFLALILSSNSLDFGCDLTEHITYFPLWADYCYPNLPKVINVMPDSKEIQGTTNFKIMLYNCYRDTNGFYICPTHGCEKKYKGKSGLNYHLKKGKCTVINTQI</sequence>
<evidence type="ECO:0000313" key="2">
    <source>
        <dbReference type="Proteomes" id="UP001165960"/>
    </source>
</evidence>
<organism evidence="1 2">
    <name type="scientific">Entomophthora muscae</name>
    <dbReference type="NCBI Taxonomy" id="34485"/>
    <lineage>
        <taxon>Eukaryota</taxon>
        <taxon>Fungi</taxon>
        <taxon>Fungi incertae sedis</taxon>
        <taxon>Zoopagomycota</taxon>
        <taxon>Entomophthoromycotina</taxon>
        <taxon>Entomophthoromycetes</taxon>
        <taxon>Entomophthorales</taxon>
        <taxon>Entomophthoraceae</taxon>
        <taxon>Entomophthora</taxon>
    </lineage>
</organism>